<dbReference type="InterPro" id="IPR009078">
    <property type="entry name" value="Ferritin-like_SF"/>
</dbReference>
<name>A0A1M5YQ66_9CLOT</name>
<dbReference type="AlphaFoldDB" id="A0A1M5YQ66"/>
<evidence type="ECO:0000313" key="2">
    <source>
        <dbReference type="Proteomes" id="UP000184241"/>
    </source>
</evidence>
<sequence>MYKLTDLIDKIIKIEELGAKLYIKKSEGLEGQENIKILAKALANQERKHVKIYEDFRDNILNCEDIDVEFDIYDKASKLVYEFMHLSMSKEIHEVKDLLDLAIGFEKDYLALVKRIRGLFVSEPNDMETNNYKLLTVIISQEEEHVRELESVLKKINTNM</sequence>
<organism evidence="1 2">
    <name type="scientific">Clostridium intestinale DSM 6191</name>
    <dbReference type="NCBI Taxonomy" id="1121320"/>
    <lineage>
        <taxon>Bacteria</taxon>
        <taxon>Bacillati</taxon>
        <taxon>Bacillota</taxon>
        <taxon>Clostridia</taxon>
        <taxon>Eubacteriales</taxon>
        <taxon>Clostridiaceae</taxon>
        <taxon>Clostridium</taxon>
    </lineage>
</organism>
<dbReference type="Proteomes" id="UP000184241">
    <property type="component" value="Unassembled WGS sequence"/>
</dbReference>
<dbReference type="InterPro" id="IPR012347">
    <property type="entry name" value="Ferritin-like"/>
</dbReference>
<accession>A0A1M5YQ66</accession>
<dbReference type="EMBL" id="FQXU01000006">
    <property type="protein sequence ID" value="SHI14039.1"/>
    <property type="molecule type" value="Genomic_DNA"/>
</dbReference>
<dbReference type="RefSeq" id="WP_073019436.1">
    <property type="nucleotide sequence ID" value="NZ_FQXU01000006.1"/>
</dbReference>
<reference evidence="1 2" key="1">
    <citation type="submission" date="2016-11" db="EMBL/GenBank/DDBJ databases">
        <authorList>
            <person name="Jaros S."/>
            <person name="Januszkiewicz K."/>
            <person name="Wedrychowicz H."/>
        </authorList>
    </citation>
    <scope>NUCLEOTIDE SEQUENCE [LARGE SCALE GENOMIC DNA]</scope>
    <source>
        <strain evidence="1 2">DSM 6191</strain>
    </source>
</reference>
<dbReference type="SUPFAM" id="SSF47240">
    <property type="entry name" value="Ferritin-like"/>
    <property type="match status" value="1"/>
</dbReference>
<dbReference type="Gene3D" id="1.20.1260.10">
    <property type="match status" value="1"/>
</dbReference>
<proteinExistence type="predicted"/>
<gene>
    <name evidence="1" type="ORF">SAMN02745941_02223</name>
</gene>
<protein>
    <submittedName>
        <fullName evidence="1">Rubrerythrin</fullName>
    </submittedName>
</protein>
<evidence type="ECO:0000313" key="1">
    <source>
        <dbReference type="EMBL" id="SHI14039.1"/>
    </source>
</evidence>